<dbReference type="AlphaFoldDB" id="A0A9W7FEV2"/>
<comment type="caution">
    <text evidence="3">The sequence shown here is derived from an EMBL/GenBank/DDBJ whole genome shotgun (WGS) entry which is preliminary data.</text>
</comment>
<evidence type="ECO:0000313" key="3">
    <source>
        <dbReference type="EMBL" id="GMI10763.1"/>
    </source>
</evidence>
<dbReference type="OrthoDB" id="187161at2759"/>
<reference evidence="3" key="1">
    <citation type="submission" date="2022-07" db="EMBL/GenBank/DDBJ databases">
        <title>Genome analysis of Parmales, a sister group of diatoms, reveals the evolutionary specialization of diatoms from phago-mixotrophs to photoautotrophs.</title>
        <authorList>
            <person name="Ban H."/>
            <person name="Sato S."/>
            <person name="Yoshikawa S."/>
            <person name="Kazumasa Y."/>
            <person name="Nakamura Y."/>
            <person name="Ichinomiya M."/>
            <person name="Saitoh K."/>
            <person name="Sato N."/>
            <person name="Blanc-Mathieu R."/>
            <person name="Endo H."/>
            <person name="Kuwata A."/>
            <person name="Ogata H."/>
        </authorList>
    </citation>
    <scope>NUCLEOTIDE SEQUENCE</scope>
</reference>
<dbReference type="PROSITE" id="PS50006">
    <property type="entry name" value="FHA_DOMAIN"/>
    <property type="match status" value="1"/>
</dbReference>
<dbReference type="Proteomes" id="UP001165082">
    <property type="component" value="Unassembled WGS sequence"/>
</dbReference>
<organism evidence="3 4">
    <name type="scientific">Triparma retinervis</name>
    <dbReference type="NCBI Taxonomy" id="2557542"/>
    <lineage>
        <taxon>Eukaryota</taxon>
        <taxon>Sar</taxon>
        <taxon>Stramenopiles</taxon>
        <taxon>Ochrophyta</taxon>
        <taxon>Bolidophyceae</taxon>
        <taxon>Parmales</taxon>
        <taxon>Triparmaceae</taxon>
        <taxon>Triparma</taxon>
    </lineage>
</organism>
<name>A0A9W7FEV2_9STRA</name>
<dbReference type="CDD" id="cd00060">
    <property type="entry name" value="FHA"/>
    <property type="match status" value="2"/>
</dbReference>
<dbReference type="EMBL" id="BRXZ01000391">
    <property type="protein sequence ID" value="GMI10763.1"/>
    <property type="molecule type" value="Genomic_DNA"/>
</dbReference>
<dbReference type="Pfam" id="PF00498">
    <property type="entry name" value="FHA"/>
    <property type="match status" value="1"/>
</dbReference>
<protein>
    <recommendedName>
        <fullName evidence="2">FHA domain-containing protein</fullName>
    </recommendedName>
</protein>
<proteinExistence type="predicted"/>
<evidence type="ECO:0000259" key="2">
    <source>
        <dbReference type="PROSITE" id="PS50006"/>
    </source>
</evidence>
<gene>
    <name evidence="3" type="ORF">TrRE_jg3074</name>
</gene>
<dbReference type="InterPro" id="IPR000253">
    <property type="entry name" value="FHA_dom"/>
</dbReference>
<evidence type="ECO:0000256" key="1">
    <source>
        <dbReference type="SAM" id="MobiDB-lite"/>
    </source>
</evidence>
<dbReference type="InterPro" id="IPR008984">
    <property type="entry name" value="SMAD_FHA_dom_sf"/>
</dbReference>
<evidence type="ECO:0000313" key="4">
    <source>
        <dbReference type="Proteomes" id="UP001165082"/>
    </source>
</evidence>
<feature type="region of interest" description="Disordered" evidence="1">
    <location>
        <begin position="1"/>
        <end position="26"/>
    </location>
</feature>
<sequence>MGGGASKPTLGPCPPEYTSDASTLPAPDEKGNYQFILADGKECNSFPLKWDGKPIVVGRSESQGSTHRSNDEGTSALHLELSWDGTNWIVKDLESKKGTRVITSNVPVDLKADGPPHKVTGPCCFHCGINTFVTLIPANMKSCGLECTKMELEQEQKFSKGQFTEVKKSLVFGRAPDSIGRPVIFHKSDNVSGSHLVLTKEGRHMECTDCNATHKTVVAMTKLNKECMVALWPGAEVTLGSKEKHFKEPPVVWVVKMAFG</sequence>
<dbReference type="Gene3D" id="2.60.200.20">
    <property type="match status" value="2"/>
</dbReference>
<keyword evidence="4" id="KW-1185">Reference proteome</keyword>
<feature type="domain" description="FHA" evidence="2">
    <location>
        <begin position="55"/>
        <end position="106"/>
    </location>
</feature>
<accession>A0A9W7FEV2</accession>
<dbReference type="SUPFAM" id="SSF49879">
    <property type="entry name" value="SMAD/FHA domain"/>
    <property type="match status" value="2"/>
</dbReference>